<feature type="compositionally biased region" description="Pro residues" evidence="1">
    <location>
        <begin position="42"/>
        <end position="53"/>
    </location>
</feature>
<feature type="region of interest" description="Disordered" evidence="1">
    <location>
        <begin position="1"/>
        <end position="53"/>
    </location>
</feature>
<keyword evidence="3" id="KW-1185">Reference proteome</keyword>
<organism evidence="2 3">
    <name type="scientific">Nonomuraea rosea</name>
    <dbReference type="NCBI Taxonomy" id="638574"/>
    <lineage>
        <taxon>Bacteria</taxon>
        <taxon>Bacillati</taxon>
        <taxon>Actinomycetota</taxon>
        <taxon>Actinomycetes</taxon>
        <taxon>Streptosporangiales</taxon>
        <taxon>Streptosporangiaceae</taxon>
        <taxon>Nonomuraea</taxon>
    </lineage>
</organism>
<comment type="caution">
    <text evidence="2">The sequence shown here is derived from an EMBL/GenBank/DDBJ whole genome shotgun (WGS) entry which is preliminary data.</text>
</comment>
<proteinExistence type="predicted"/>
<accession>A0ABP6VR27</accession>
<evidence type="ECO:0000313" key="3">
    <source>
        <dbReference type="Proteomes" id="UP001500630"/>
    </source>
</evidence>
<dbReference type="Proteomes" id="UP001500630">
    <property type="component" value="Unassembled WGS sequence"/>
</dbReference>
<name>A0ABP6VR27_9ACTN</name>
<protein>
    <submittedName>
        <fullName evidence="2">Uncharacterized protein</fullName>
    </submittedName>
</protein>
<gene>
    <name evidence="2" type="ORF">GCM10022419_020100</name>
</gene>
<sequence>MTPQPGLIVREAPQPKAESGKTAFPDGMARDLAPGGLQVGYPRPPPPPKANRG</sequence>
<reference evidence="3" key="1">
    <citation type="journal article" date="2019" name="Int. J. Syst. Evol. Microbiol.">
        <title>The Global Catalogue of Microorganisms (GCM) 10K type strain sequencing project: providing services to taxonomists for standard genome sequencing and annotation.</title>
        <authorList>
            <consortium name="The Broad Institute Genomics Platform"/>
            <consortium name="The Broad Institute Genome Sequencing Center for Infectious Disease"/>
            <person name="Wu L."/>
            <person name="Ma J."/>
        </authorList>
    </citation>
    <scope>NUCLEOTIDE SEQUENCE [LARGE SCALE GENOMIC DNA]</scope>
    <source>
        <strain evidence="3">JCM 17326</strain>
    </source>
</reference>
<dbReference type="EMBL" id="BAABDQ010000003">
    <property type="protein sequence ID" value="GAA3540015.1"/>
    <property type="molecule type" value="Genomic_DNA"/>
</dbReference>
<evidence type="ECO:0000256" key="1">
    <source>
        <dbReference type="SAM" id="MobiDB-lite"/>
    </source>
</evidence>
<evidence type="ECO:0000313" key="2">
    <source>
        <dbReference type="EMBL" id="GAA3540015.1"/>
    </source>
</evidence>